<feature type="region of interest" description="Disordered" evidence="1">
    <location>
        <begin position="376"/>
        <end position="410"/>
    </location>
</feature>
<reference evidence="2" key="1">
    <citation type="submission" date="2021-02" db="EMBL/GenBank/DDBJ databases">
        <authorList>
            <person name="Nowell W R."/>
        </authorList>
    </citation>
    <scope>NUCLEOTIDE SEQUENCE</scope>
</reference>
<dbReference type="EMBL" id="CAJNOR010004916">
    <property type="protein sequence ID" value="CAF1534989.1"/>
    <property type="molecule type" value="Genomic_DNA"/>
</dbReference>
<feature type="compositionally biased region" description="Low complexity" evidence="1">
    <location>
        <begin position="121"/>
        <end position="145"/>
    </location>
</feature>
<protein>
    <submittedName>
        <fullName evidence="2">Uncharacterized protein</fullName>
    </submittedName>
</protein>
<dbReference type="Proteomes" id="UP000663828">
    <property type="component" value="Unassembled WGS sequence"/>
</dbReference>
<evidence type="ECO:0000313" key="3">
    <source>
        <dbReference type="Proteomes" id="UP000663828"/>
    </source>
</evidence>
<evidence type="ECO:0000313" key="2">
    <source>
        <dbReference type="EMBL" id="CAF1534989.1"/>
    </source>
</evidence>
<name>A0A815VUH8_ADIRI</name>
<evidence type="ECO:0000256" key="1">
    <source>
        <dbReference type="SAM" id="MobiDB-lite"/>
    </source>
</evidence>
<feature type="compositionally biased region" description="Polar residues" evidence="1">
    <location>
        <begin position="165"/>
        <end position="188"/>
    </location>
</feature>
<gene>
    <name evidence="2" type="ORF">XAT740_LOCUS41753</name>
</gene>
<feature type="region of interest" description="Disordered" evidence="1">
    <location>
        <begin position="120"/>
        <end position="194"/>
    </location>
</feature>
<keyword evidence="3" id="KW-1185">Reference proteome</keyword>
<dbReference type="AlphaFoldDB" id="A0A815VUH8"/>
<feature type="compositionally biased region" description="Polar residues" evidence="1">
    <location>
        <begin position="356"/>
        <end position="369"/>
    </location>
</feature>
<feature type="region of interest" description="Disordered" evidence="1">
    <location>
        <begin position="350"/>
        <end position="369"/>
    </location>
</feature>
<sequence length="458" mass="50098">MPKYNFMVSRAVDLVARKLAGMDTETVARLTQVLSEEAQSISDELQYSGQNVDADILAARLEGLVARIKHEARNTDHDPSPYEFPIFNVSHNPAAPYPNPINHLYDKRYKEAYSTFIKQNQQQSSASSATTAASTSSSSTSQTPKPSTPSVPSPATPSTTVAIKPSSSSTNPNYSKVQYQRPSSNQLPSPGFVPAFTSQNTNGWPYTSPYLVMTNSNGDYYSSQGSNNTQPSSSNAQVVHRSATGTDLQSSALSRSVSTNNLSQSSATGKEQIRVRVINDTSNPPGLLRRSNSAMNVNNDALTTPTIYASPSTELDKETMEDLFKVVNSQRAEARRSTTSPMRERIIVIDRRGSATPDNGGNPSGQNRFRTYEIRTPVLEKPPSSSTGTTPTSPSTTTMAVPSTTYTSQPQQTNYFAGQQMYYQQPKMYSSTPTNPFSTSTPYAPRVNGFYPYGYYHY</sequence>
<feature type="compositionally biased region" description="Low complexity" evidence="1">
    <location>
        <begin position="382"/>
        <end position="410"/>
    </location>
</feature>
<feature type="region of interest" description="Disordered" evidence="1">
    <location>
        <begin position="221"/>
        <end position="272"/>
    </location>
</feature>
<feature type="compositionally biased region" description="Pro residues" evidence="1">
    <location>
        <begin position="146"/>
        <end position="155"/>
    </location>
</feature>
<proteinExistence type="predicted"/>
<feature type="compositionally biased region" description="Polar residues" evidence="1">
    <location>
        <begin position="221"/>
        <end position="269"/>
    </location>
</feature>
<accession>A0A815VUH8</accession>
<comment type="caution">
    <text evidence="2">The sequence shown here is derived from an EMBL/GenBank/DDBJ whole genome shotgun (WGS) entry which is preliminary data.</text>
</comment>
<organism evidence="2 3">
    <name type="scientific">Adineta ricciae</name>
    <name type="common">Rotifer</name>
    <dbReference type="NCBI Taxonomy" id="249248"/>
    <lineage>
        <taxon>Eukaryota</taxon>
        <taxon>Metazoa</taxon>
        <taxon>Spiralia</taxon>
        <taxon>Gnathifera</taxon>
        <taxon>Rotifera</taxon>
        <taxon>Eurotatoria</taxon>
        <taxon>Bdelloidea</taxon>
        <taxon>Adinetida</taxon>
        <taxon>Adinetidae</taxon>
        <taxon>Adineta</taxon>
    </lineage>
</organism>